<accession>A0A4V2Z2Z0</accession>
<dbReference type="Gene3D" id="2.60.120.1060">
    <property type="entry name" value="NPCBM/NEW2 domain"/>
    <property type="match status" value="1"/>
</dbReference>
<dbReference type="OrthoDB" id="1099523at2"/>
<dbReference type="InParanoid" id="A0A4V2Z2Z0"/>
<sequence>MGQLTTILRAAAAAVLLLPVAAVSAPGAAAGSGAAEHVRPIDWERFDAPAPDDENATMVRSALRNATRYALTTWWQERYGGQTGRYLELGGVAEQHVRQPAAQAYAIAVALRTGGYDPEATGVSAEQARAVAVRLAASIAYRHRATSAGGWGDVWQSALWAYYAGNAAWLLWDHLAEGDREHVASMLEFEADRFLEYDVPYFRDRDGTVVFPGDSKAEENAWNANLLQLVTAMMPRHRHHAQWMTKNVELMLSAFARPSDLSDNRELHGRPVADWLGGSNIAEDGTLVNHGFVHPDYMATVAMNASGPMTYGLAGMRTPEASRFNADVVYAALTAVSFPSPPYRAPGGTIYVPDAAGEPGPGVYYPQGNDWGTHRRAHLVVADAAAHLFGFDGDTAAAAWERQHVGTLLEMQARGTDGRTYQAPGEDTYAGRESWVSVEIARAQLAHWLAAQDAVRWTDQAYPVLEVAAEGPDLLPAGDTATVTATLRPELTDASAARVELSVSAGDGVTATPTGPSAWAVVGAAGVTTTVRLAAAPDAAGTTTVTLRARYRLLGAWHETVTTLAVPVVPPPPTADTWLSDLPWVSATVGYGQAPLRDTNYYGDPIAVGGTAHEKGLWTHAPAALTYHLGGRCAELTAVVGIDDAMHELGPDRGSVGYRVLVDGELVHDTGRITGSTPPVPIAVDVTGARLLRLEVTDAGDGKSYDHAVWGSARVTCGP</sequence>
<name>A0A4V2Z2Z0_9ACTN</name>
<feature type="chain" id="PRO_5038699334" description="Glycosyl hydrolase family 98 putative carbohydrate-binding module domain-containing protein" evidence="1">
    <location>
        <begin position="25"/>
        <end position="719"/>
    </location>
</feature>
<organism evidence="3 4">
    <name type="scientific">Jiangella asiatica</name>
    <dbReference type="NCBI Taxonomy" id="2530372"/>
    <lineage>
        <taxon>Bacteria</taxon>
        <taxon>Bacillati</taxon>
        <taxon>Actinomycetota</taxon>
        <taxon>Actinomycetes</taxon>
        <taxon>Jiangellales</taxon>
        <taxon>Jiangellaceae</taxon>
        <taxon>Jiangella</taxon>
    </lineage>
</organism>
<dbReference type="AlphaFoldDB" id="A0A4V2Z2Z0"/>
<evidence type="ECO:0000313" key="4">
    <source>
        <dbReference type="Proteomes" id="UP000294739"/>
    </source>
</evidence>
<feature type="domain" description="Glycosyl hydrolase family 98 putative carbohydrate-binding module" evidence="2">
    <location>
        <begin position="573"/>
        <end position="717"/>
    </location>
</feature>
<evidence type="ECO:0000259" key="2">
    <source>
        <dbReference type="SMART" id="SM00776"/>
    </source>
</evidence>
<dbReference type="SUPFAM" id="SSF49785">
    <property type="entry name" value="Galactose-binding domain-like"/>
    <property type="match status" value="1"/>
</dbReference>
<dbReference type="InterPro" id="IPR008979">
    <property type="entry name" value="Galactose-bd-like_sf"/>
</dbReference>
<dbReference type="Proteomes" id="UP000294739">
    <property type="component" value="Unassembled WGS sequence"/>
</dbReference>
<dbReference type="Pfam" id="PF08305">
    <property type="entry name" value="NPCBM"/>
    <property type="match status" value="1"/>
</dbReference>
<protein>
    <recommendedName>
        <fullName evidence="2">Glycosyl hydrolase family 98 putative carbohydrate-binding module domain-containing protein</fullName>
    </recommendedName>
</protein>
<reference evidence="3 4" key="1">
    <citation type="submission" date="2019-03" db="EMBL/GenBank/DDBJ databases">
        <title>Draft genome sequences of novel Actinobacteria.</title>
        <authorList>
            <person name="Sahin N."/>
            <person name="Ay H."/>
            <person name="Saygin H."/>
        </authorList>
    </citation>
    <scope>NUCLEOTIDE SEQUENCE [LARGE SCALE GENOMIC DNA]</scope>
    <source>
        <strain evidence="3 4">5K138</strain>
    </source>
</reference>
<evidence type="ECO:0000256" key="1">
    <source>
        <dbReference type="SAM" id="SignalP"/>
    </source>
</evidence>
<dbReference type="EMBL" id="SMKZ01000016">
    <property type="protein sequence ID" value="TDE09868.1"/>
    <property type="molecule type" value="Genomic_DNA"/>
</dbReference>
<dbReference type="InterPro" id="IPR013222">
    <property type="entry name" value="Glyco_hyd_98_carb-bd"/>
</dbReference>
<feature type="signal peptide" evidence="1">
    <location>
        <begin position="1"/>
        <end position="24"/>
    </location>
</feature>
<comment type="caution">
    <text evidence="3">The sequence shown here is derived from an EMBL/GenBank/DDBJ whole genome shotgun (WGS) entry which is preliminary data.</text>
</comment>
<keyword evidence="4" id="KW-1185">Reference proteome</keyword>
<evidence type="ECO:0000313" key="3">
    <source>
        <dbReference type="EMBL" id="TDE09868.1"/>
    </source>
</evidence>
<gene>
    <name evidence="3" type="ORF">E1269_12895</name>
</gene>
<proteinExistence type="predicted"/>
<keyword evidence="1" id="KW-0732">Signal</keyword>
<dbReference type="InterPro" id="IPR038637">
    <property type="entry name" value="NPCBM_sf"/>
</dbReference>
<dbReference type="RefSeq" id="WP_131895052.1">
    <property type="nucleotide sequence ID" value="NZ_SMKZ01000016.1"/>
</dbReference>
<dbReference type="SMART" id="SM00776">
    <property type="entry name" value="NPCBM"/>
    <property type="match status" value="1"/>
</dbReference>